<comment type="caution">
    <text evidence="1">The sequence shown here is derived from an EMBL/GenBank/DDBJ whole genome shotgun (WGS) entry which is preliminary data.</text>
</comment>
<evidence type="ECO:0000313" key="1">
    <source>
        <dbReference type="EMBL" id="EHC18587.1"/>
    </source>
</evidence>
<dbReference type="PATRIC" id="fig|741277.3.peg.659"/>
<proteinExistence type="predicted"/>
<organism evidence="1 2">
    <name type="scientific">Fischerella thermalis JSC-11</name>
    <dbReference type="NCBI Taxonomy" id="741277"/>
    <lineage>
        <taxon>Bacteria</taxon>
        <taxon>Bacillati</taxon>
        <taxon>Cyanobacteriota</taxon>
        <taxon>Cyanophyceae</taxon>
        <taxon>Nostocales</taxon>
        <taxon>Hapalosiphonaceae</taxon>
        <taxon>Fischerella</taxon>
    </lineage>
</organism>
<reference evidence="1 2" key="1">
    <citation type="submission" date="2011-09" db="EMBL/GenBank/DDBJ databases">
        <title>The draft genome of Fischerella sp. JSC-11.</title>
        <authorList>
            <consortium name="US DOE Joint Genome Institute (JGI-PGF)"/>
            <person name="Lucas S."/>
            <person name="Han J."/>
            <person name="Lapidus A."/>
            <person name="Cheng J.-F."/>
            <person name="Goodwin L."/>
            <person name="Pitluck S."/>
            <person name="Peters L."/>
            <person name="Land M.L."/>
            <person name="Hauser L."/>
            <person name="Sarkisova S."/>
            <person name="Bryant D.A."/>
            <person name="Brown I."/>
            <person name="Woyke T.J."/>
        </authorList>
    </citation>
    <scope>NUCLEOTIDE SEQUENCE [LARGE SCALE GENOMIC DNA]</scope>
    <source>
        <strain evidence="1 2">JSC-11</strain>
    </source>
</reference>
<protein>
    <submittedName>
        <fullName evidence="1">Uncharacterized protein</fullName>
    </submittedName>
</protein>
<accession>G6FNY7</accession>
<dbReference type="RefSeq" id="WP_009454575.1">
    <property type="nucleotide sequence ID" value="NZ_AGIZ01000002.1"/>
</dbReference>
<dbReference type="Proteomes" id="UP000004344">
    <property type="component" value="Unassembled WGS sequence"/>
</dbReference>
<sequence>MKHATSKRSVDFVEFPYNSSRNVSCPEDIENNRKILFGHAPLTSVLSLPTNENVRDYLLDAEGKQRRRPTSVH</sequence>
<dbReference type="GeneID" id="35799479"/>
<name>G6FNY7_9CYAN</name>
<dbReference type="EMBL" id="AGIZ01000002">
    <property type="protein sequence ID" value="EHC18587.1"/>
    <property type="molecule type" value="Genomic_DNA"/>
</dbReference>
<keyword evidence="2" id="KW-1185">Reference proteome</keyword>
<dbReference type="AlphaFoldDB" id="G6FNY7"/>
<gene>
    <name evidence="1" type="ORF">FJSC11DRAFT_0567</name>
</gene>
<evidence type="ECO:0000313" key="2">
    <source>
        <dbReference type="Proteomes" id="UP000004344"/>
    </source>
</evidence>